<dbReference type="Proteomes" id="UP001595629">
    <property type="component" value="Unassembled WGS sequence"/>
</dbReference>
<dbReference type="InterPro" id="IPR036291">
    <property type="entry name" value="NAD(P)-bd_dom_sf"/>
</dbReference>
<comment type="similarity">
    <text evidence="1">Belongs to the pyrroline-5-carboxylate reductase family.</text>
</comment>
<dbReference type="EMBL" id="JBHRXI010000049">
    <property type="protein sequence ID" value="MFC3616586.1"/>
    <property type="molecule type" value="Genomic_DNA"/>
</dbReference>
<dbReference type="RefSeq" id="WP_386737898.1">
    <property type="nucleotide sequence ID" value="NZ_JBHRXI010000049.1"/>
</dbReference>
<reference evidence="4" key="1">
    <citation type="journal article" date="2019" name="Int. J. Syst. Evol. Microbiol.">
        <title>The Global Catalogue of Microorganisms (GCM) 10K type strain sequencing project: providing services to taxonomists for standard genome sequencing and annotation.</title>
        <authorList>
            <consortium name="The Broad Institute Genomics Platform"/>
            <consortium name="The Broad Institute Genome Sequencing Center for Infectious Disease"/>
            <person name="Wu L."/>
            <person name="Ma J."/>
        </authorList>
    </citation>
    <scope>NUCLEOTIDE SEQUENCE [LARGE SCALE GENOMIC DNA]</scope>
    <source>
        <strain evidence="4">KCTC 42911</strain>
    </source>
</reference>
<evidence type="ECO:0000313" key="4">
    <source>
        <dbReference type="Proteomes" id="UP001595629"/>
    </source>
</evidence>
<dbReference type="Gene3D" id="3.40.50.720">
    <property type="entry name" value="NAD(P)-binding Rossmann-like Domain"/>
    <property type="match status" value="1"/>
</dbReference>
<organism evidence="3 4">
    <name type="scientific">Lutimaribacter marinistellae</name>
    <dbReference type="NCBI Taxonomy" id="1820329"/>
    <lineage>
        <taxon>Bacteria</taxon>
        <taxon>Pseudomonadati</taxon>
        <taxon>Pseudomonadota</taxon>
        <taxon>Alphaproteobacteria</taxon>
        <taxon>Rhodobacterales</taxon>
        <taxon>Roseobacteraceae</taxon>
        <taxon>Lutimaribacter</taxon>
    </lineage>
</organism>
<keyword evidence="4" id="KW-1185">Reference proteome</keyword>
<gene>
    <name evidence="3" type="ORF">ACFORG_22825</name>
</gene>
<comment type="caution">
    <text evidence="3">The sequence shown here is derived from an EMBL/GenBank/DDBJ whole genome shotgun (WGS) entry which is preliminary data.</text>
</comment>
<proteinExistence type="inferred from homology"/>
<protein>
    <submittedName>
        <fullName evidence="3">NAD(P)-binding domain-containing protein</fullName>
    </submittedName>
</protein>
<dbReference type="PANTHER" id="PTHR11645">
    <property type="entry name" value="PYRROLINE-5-CARBOXYLATE REDUCTASE"/>
    <property type="match status" value="1"/>
</dbReference>
<feature type="domain" description="Pyrroline-5-carboxylate reductase catalytic N-terminal" evidence="2">
    <location>
        <begin position="3"/>
        <end position="92"/>
    </location>
</feature>
<evidence type="ECO:0000313" key="3">
    <source>
        <dbReference type="EMBL" id="MFC3616586.1"/>
    </source>
</evidence>
<sequence length="246" mass="26414">MARLGFIGTGHMAGAMVRHLAPRGHEITVTHRGAEVAQALVTEFPSITKTSAAEVVAGSDIVFLCLRPEVAAEALQDLPFREDQRIISVMAGISRQSLAEWCAPAAQVTLMLPMELIQRGGCPIVVWPEAEPVRSLFEPENGVIAVENEADLSACFAATTLVSAVAEVLDVGSGWLGERIGPDAAQEFVGRLVTGMLDIHADRSSRFALLRDSLATPGTLNISMVQRLRGIGLADHLRTELDELER</sequence>
<dbReference type="InterPro" id="IPR028939">
    <property type="entry name" value="P5C_Rdtase_cat_N"/>
</dbReference>
<dbReference type="PANTHER" id="PTHR11645:SF13">
    <property type="entry name" value="PYRROLINE-5-CARBOXYLATE REDUCTASE CATALYTIC N-TERMINAL DOMAIN-CONTAINING PROTEIN"/>
    <property type="match status" value="1"/>
</dbReference>
<evidence type="ECO:0000256" key="1">
    <source>
        <dbReference type="ARBA" id="ARBA00005525"/>
    </source>
</evidence>
<dbReference type="Pfam" id="PF03807">
    <property type="entry name" value="F420_oxidored"/>
    <property type="match status" value="1"/>
</dbReference>
<accession>A0ABV7TNK5</accession>
<dbReference type="SUPFAM" id="SSF51735">
    <property type="entry name" value="NAD(P)-binding Rossmann-fold domains"/>
    <property type="match status" value="1"/>
</dbReference>
<evidence type="ECO:0000259" key="2">
    <source>
        <dbReference type="Pfam" id="PF03807"/>
    </source>
</evidence>
<name>A0ABV7TNK5_9RHOB</name>